<evidence type="ECO:0000313" key="1">
    <source>
        <dbReference type="EMBL" id="EJW96344.1"/>
    </source>
</evidence>
<proteinExistence type="predicted"/>
<accession>J9GA77</accession>
<name>J9GA77_9ZZZZ</name>
<gene>
    <name evidence="1" type="ORF">EVA_15549</name>
</gene>
<organism evidence="1">
    <name type="scientific">gut metagenome</name>
    <dbReference type="NCBI Taxonomy" id="749906"/>
    <lineage>
        <taxon>unclassified sequences</taxon>
        <taxon>metagenomes</taxon>
        <taxon>organismal metagenomes</taxon>
    </lineage>
</organism>
<comment type="caution">
    <text evidence="1">The sequence shown here is derived from an EMBL/GenBank/DDBJ whole genome shotgun (WGS) entry which is preliminary data.</text>
</comment>
<sequence length="43" mass="5055">MLDSCRKITLSSPKKQIIKSDSLAEPMKMINFAHRKTTIWRYS</sequence>
<protein>
    <submittedName>
        <fullName evidence="1">Uncharacterized protein</fullName>
    </submittedName>
</protein>
<dbReference type="AlphaFoldDB" id="J9GA77"/>
<dbReference type="EMBL" id="AMCI01005331">
    <property type="protein sequence ID" value="EJW96344.1"/>
    <property type="molecule type" value="Genomic_DNA"/>
</dbReference>
<reference evidence="1" key="1">
    <citation type="journal article" date="2012" name="PLoS ONE">
        <title>Gene sets for utilization of primary and secondary nutrition supplies in the distal gut of endangered iberian lynx.</title>
        <authorList>
            <person name="Alcaide M."/>
            <person name="Messina E."/>
            <person name="Richter M."/>
            <person name="Bargiela R."/>
            <person name="Peplies J."/>
            <person name="Huws S.A."/>
            <person name="Newbold C.J."/>
            <person name="Golyshin P.N."/>
            <person name="Simon M.A."/>
            <person name="Lopez G."/>
            <person name="Yakimov M.M."/>
            <person name="Ferrer M."/>
        </authorList>
    </citation>
    <scope>NUCLEOTIDE SEQUENCE</scope>
</reference>